<dbReference type="GO" id="GO:0000428">
    <property type="term" value="C:DNA-directed RNA polymerase complex"/>
    <property type="evidence" value="ECO:0007669"/>
    <property type="project" value="UniProtKB-KW"/>
</dbReference>
<keyword evidence="5" id="KW-0548">Nucleotidyltransferase</keyword>
<dbReference type="GO" id="GO:0003677">
    <property type="term" value="F:DNA binding"/>
    <property type="evidence" value="ECO:0007669"/>
    <property type="project" value="InterPro"/>
</dbReference>
<protein>
    <recommendedName>
        <fullName evidence="2">DNA-directed RNA polymerase</fullName>
        <ecNumber evidence="2">2.7.7.6</ecNumber>
    </recommendedName>
</protein>
<dbReference type="SUPFAM" id="SSF64484">
    <property type="entry name" value="beta and beta-prime subunits of DNA dependent RNA-polymerase"/>
    <property type="match status" value="1"/>
</dbReference>
<feature type="domain" description="DNA-directed RNA polymerase subunit 2 hybrid-binding" evidence="8">
    <location>
        <begin position="627"/>
        <end position="1003"/>
    </location>
</feature>
<dbReference type="GO" id="GO:0032549">
    <property type="term" value="F:ribonucleoside binding"/>
    <property type="evidence" value="ECO:0007669"/>
    <property type="project" value="InterPro"/>
</dbReference>
<proteinExistence type="inferred from homology"/>
<dbReference type="EMBL" id="AB996604">
    <property type="protein sequence ID" value="BAS01964.1"/>
    <property type="molecule type" value="Genomic_DNA"/>
</dbReference>
<dbReference type="GO" id="GO:0003899">
    <property type="term" value="F:DNA-directed RNA polymerase activity"/>
    <property type="evidence" value="ECO:0007669"/>
    <property type="project" value="UniProtKB-EC"/>
</dbReference>
<dbReference type="Pfam" id="PF04563">
    <property type="entry name" value="RNA_pol_Rpb2_1"/>
    <property type="match status" value="1"/>
</dbReference>
<dbReference type="Pfam" id="PF04560">
    <property type="entry name" value="RNA_pol_Rpb2_7"/>
    <property type="match status" value="1"/>
</dbReference>
<dbReference type="InterPro" id="IPR007645">
    <property type="entry name" value="RNA_pol_Rpb2_3"/>
</dbReference>
<dbReference type="PANTHER" id="PTHR20856">
    <property type="entry name" value="DNA-DIRECTED RNA POLYMERASE I SUBUNIT 2"/>
    <property type="match status" value="1"/>
</dbReference>
<reference evidence="12" key="1">
    <citation type="journal article" date="2015" name="Genome Biol. Evol.">
        <title>Nucleomorph Genome Sequences of Two Chlorarachniophytes, Amorphochlora amoebiformis and Lotharella vacuolata.</title>
        <authorList>
            <person name="Suzuki S."/>
            <person name="Shirato S."/>
            <person name="Hirakawa Y."/>
            <person name="Ishida K."/>
        </authorList>
    </citation>
    <scope>NUCLEOTIDE SEQUENCE</scope>
    <source>
        <strain evidence="12">CCMP2058</strain>
    </source>
</reference>
<dbReference type="AlphaFoldDB" id="A0A0H5BR26"/>
<dbReference type="Gene3D" id="3.90.1100.10">
    <property type="match status" value="2"/>
</dbReference>
<feature type="domain" description="RNA polymerase Rpb2" evidence="9">
    <location>
        <begin position="1006"/>
        <end position="1069"/>
    </location>
</feature>
<dbReference type="InterPro" id="IPR037033">
    <property type="entry name" value="DNA-dir_RNAP_su2_hyb_sf"/>
</dbReference>
<evidence type="ECO:0000256" key="3">
    <source>
        <dbReference type="ARBA" id="ARBA00022478"/>
    </source>
</evidence>
<feature type="domain" description="RNA polymerase beta subunit protrusion" evidence="10">
    <location>
        <begin position="19"/>
        <end position="338"/>
    </location>
</feature>
<feature type="domain" description="RNA polymerase Rpb2" evidence="11">
    <location>
        <begin position="389"/>
        <end position="451"/>
    </location>
</feature>
<dbReference type="InterPro" id="IPR014724">
    <property type="entry name" value="RNA_pol_RPB2_OB-fold"/>
</dbReference>
<evidence type="ECO:0000256" key="4">
    <source>
        <dbReference type="ARBA" id="ARBA00022679"/>
    </source>
</evidence>
<dbReference type="InterPro" id="IPR015712">
    <property type="entry name" value="DNA-dir_RNA_pol_su2"/>
</dbReference>
<dbReference type="GO" id="GO:0006351">
    <property type="term" value="P:DNA-templated transcription"/>
    <property type="evidence" value="ECO:0007669"/>
    <property type="project" value="InterPro"/>
</dbReference>
<evidence type="ECO:0000313" key="12">
    <source>
        <dbReference type="EMBL" id="BAS01964.1"/>
    </source>
</evidence>
<evidence type="ECO:0000259" key="11">
    <source>
        <dbReference type="Pfam" id="PF04565"/>
    </source>
</evidence>
<dbReference type="EC" id="2.7.7.6" evidence="2"/>
<organism evidence="12">
    <name type="scientific">Amorphochlora amoebiformis</name>
    <dbReference type="NCBI Taxonomy" id="1561963"/>
    <lineage>
        <taxon>Eukaryota</taxon>
        <taxon>Sar</taxon>
        <taxon>Rhizaria</taxon>
        <taxon>Cercozoa</taxon>
        <taxon>Chlorarachniophyceae</taxon>
        <taxon>Amorphochlora</taxon>
    </lineage>
</organism>
<sequence>MLKNVKVFRPTIFYEIISREIFLNPSYCRENNYSYSSSISMDYLIINHKTSVIYKRLNFNGFPIMINSNRCCSCNTAIELRTNLKEDYFDPGGYFIINGVERVLRTTQALKQNKILYIVQKWGIEEKCHKMLGILKIVNIDNNYKIIKIKLSIDNNVFIKFKINNREIEILVDLLIMANYNRMNEIISLKINCLKKSYCNVGFKDKVRILEITLIKFLININKLKINQRYESISYMGALAYRFTQQEYYLQFLDFGYRFLKDHFGYNSLYNKYGLFFLNISLFKFTDTEKLDKIDNFNSLNNLEITLPADLLYITMKSSITNEINKIKKKISKIVSEEAILSLKREFSGYIKHIVKFKSLNSKIKSLISIGSITVKSASVLESFGNSVMIDRVNYLNFISNFDLVHRGMYFRKLKAAQPRKQRIDSIGLICPVHTPDGTSSGLINHFSQNSLITMSDTLNLISNGNLYYEIIVSINIILPNKDLFLSLSNNKYALIIENCTMTVFFRTNCHYLVLRYLHYNKRIIANKSINLKHVDIMKRKIGNIHLSEIVISIENNIGSTIKMEYNSMDQRIMKMFKYSNSCYYGFLGVFEIRKLQVAIGLNFHNILNISKYSHIEYKELNLLSFVASLVPFSNQNQSPRNMYQCQMSKQSIGIPLNNYLFRRNSKLVYLVHPQHPLCSTSNYDKYSINYFPYGSNAVISIGSISGFNMEDACIMNKKSADLGIFYSILIKSYDNMSNCDNNTFININNIENIKELAIIRENLKESNKNAMCGYNQPFYRFFTDYIETKSIDAQFIKNMINTVKSVNFFDDNFSINKLSSSQFAKFQEQKEAGYNNSYINTFRRKSQVGDKIASRHGQKSVISILMQNESMPYFKKYGFSPDLILNPHSFPSRMTIGMLKETLISKGISILGNHCFKGLKYSKWKYDPYWYCDYTNLDDNDYRSCYGYDQLIYGISGVEIRTPIYSGVVFYMKLIQMVRDKLQFRNSGSLNINTGQPIKGRRFGGGIKIGEMERDAILVYGAQNIIIDRFLKSSDLELFFLCKKCGSITNTNKLECKVKSANCKDNGTGIFIKNVRCCKNNKVNILGIPKILLYLQSELMKFNIIFNQSYG</sequence>
<evidence type="ECO:0000256" key="7">
    <source>
        <dbReference type="RuleBase" id="RU000434"/>
    </source>
</evidence>
<geneLocation type="nucleomorph" evidence="12"/>
<dbReference type="InterPro" id="IPR007641">
    <property type="entry name" value="RNA_pol_Rpb2_7"/>
</dbReference>
<evidence type="ECO:0000259" key="10">
    <source>
        <dbReference type="Pfam" id="PF04563"/>
    </source>
</evidence>
<dbReference type="Gene3D" id="2.40.50.150">
    <property type="match status" value="1"/>
</dbReference>
<keyword evidence="3 12" id="KW-0240">DNA-directed RNA polymerase</keyword>
<evidence type="ECO:0000256" key="6">
    <source>
        <dbReference type="ARBA" id="ARBA00023163"/>
    </source>
</evidence>
<accession>A0A0H5BR26</accession>
<evidence type="ECO:0000256" key="1">
    <source>
        <dbReference type="ARBA" id="ARBA00006835"/>
    </source>
</evidence>
<dbReference type="Gene3D" id="3.90.1800.10">
    <property type="entry name" value="RNA polymerase alpha subunit dimerisation domain"/>
    <property type="match status" value="1"/>
</dbReference>
<dbReference type="InterPro" id="IPR007644">
    <property type="entry name" value="RNA_pol_bsu_protrusion"/>
</dbReference>
<evidence type="ECO:0000259" key="8">
    <source>
        <dbReference type="Pfam" id="PF00562"/>
    </source>
</evidence>
<keyword evidence="12" id="KW-0542">Nucleomorph</keyword>
<dbReference type="Pfam" id="PF04565">
    <property type="entry name" value="RNA_pol_Rpb2_3"/>
    <property type="match status" value="1"/>
</dbReference>
<dbReference type="InterPro" id="IPR007120">
    <property type="entry name" value="DNA-dir_RNAP_su2_dom"/>
</dbReference>
<name>A0A0H5BR26_9EUKA</name>
<evidence type="ECO:0000256" key="2">
    <source>
        <dbReference type="ARBA" id="ARBA00012418"/>
    </source>
</evidence>
<keyword evidence="4" id="KW-0808">Transferase</keyword>
<evidence type="ECO:0000256" key="5">
    <source>
        <dbReference type="ARBA" id="ARBA00022695"/>
    </source>
</evidence>
<comment type="similarity">
    <text evidence="1 7">Belongs to the RNA polymerase beta chain family.</text>
</comment>
<keyword evidence="6" id="KW-0804">Transcription</keyword>
<gene>
    <name evidence="12" type="primary">rpa2</name>
</gene>
<dbReference type="Gene3D" id="2.40.270.10">
    <property type="entry name" value="DNA-directed RNA polymerase, subunit 2, domain 6"/>
    <property type="match status" value="1"/>
</dbReference>
<dbReference type="Pfam" id="PF00562">
    <property type="entry name" value="RNA_pol_Rpb2_6"/>
    <property type="match status" value="1"/>
</dbReference>
<evidence type="ECO:0000259" key="9">
    <source>
        <dbReference type="Pfam" id="PF04560"/>
    </source>
</evidence>